<gene>
    <name evidence="2" type="ORF">PSQ39_10225</name>
</gene>
<dbReference type="PANTHER" id="PTHR45228">
    <property type="entry name" value="CYCLIC DI-GMP PHOSPHODIESTERASE TM_0186-RELATED"/>
    <property type="match status" value="1"/>
</dbReference>
<dbReference type="PROSITE" id="PS51832">
    <property type="entry name" value="HD_GYP"/>
    <property type="match status" value="1"/>
</dbReference>
<keyword evidence="3" id="KW-1185">Reference proteome</keyword>
<comment type="caution">
    <text evidence="2">The sequence shown here is derived from an EMBL/GenBank/DDBJ whole genome shotgun (WGS) entry which is preliminary data.</text>
</comment>
<protein>
    <submittedName>
        <fullName evidence="2">HD domain-containing protein</fullName>
    </submittedName>
</protein>
<accession>A0ABT5MEJ6</accession>
<name>A0ABT5MEJ6_9BURK</name>
<reference evidence="2 3" key="1">
    <citation type="submission" date="2023-02" db="EMBL/GenBank/DDBJ databases">
        <title>Bacterial whole genome sequence for Curvibacter sp. HBC28.</title>
        <authorList>
            <person name="Le V."/>
            <person name="Ko S.-R."/>
            <person name="Ahn C.-Y."/>
            <person name="Oh H.-M."/>
        </authorList>
    </citation>
    <scope>NUCLEOTIDE SEQUENCE [LARGE SCALE GENOMIC DNA]</scope>
    <source>
        <strain evidence="2 3">HBC28</strain>
    </source>
</reference>
<dbReference type="InterPro" id="IPR029016">
    <property type="entry name" value="GAF-like_dom_sf"/>
</dbReference>
<evidence type="ECO:0000313" key="3">
    <source>
        <dbReference type="Proteomes" id="UP001528672"/>
    </source>
</evidence>
<dbReference type="SUPFAM" id="SSF55781">
    <property type="entry name" value="GAF domain-like"/>
    <property type="match status" value="1"/>
</dbReference>
<feature type="domain" description="HD-GYP" evidence="1">
    <location>
        <begin position="165"/>
        <end position="374"/>
    </location>
</feature>
<proteinExistence type="predicted"/>
<dbReference type="EMBL" id="JAQSIO010000003">
    <property type="protein sequence ID" value="MDD0815006.1"/>
    <property type="molecule type" value="Genomic_DNA"/>
</dbReference>
<dbReference type="InterPro" id="IPR003607">
    <property type="entry name" value="HD/PDEase_dom"/>
</dbReference>
<dbReference type="CDD" id="cd00077">
    <property type="entry name" value="HDc"/>
    <property type="match status" value="1"/>
</dbReference>
<dbReference type="InterPro" id="IPR052020">
    <property type="entry name" value="Cyclic_di-GMP/3'3'-cGAMP_PDE"/>
</dbReference>
<sequence>MTDSPAHYLVDLFRGTHSLSERLRQMHERLLPTMPSLDRIACALHDARDDCLKTFIHSTRHGAPLQGYEWPLADSQSLLKLAQTGDFRVLDELSCLQQSEHPHSRWLLEQGYQSSFTVPMYGPQGLIGFLFFDSTEAAAFDVRVQRDLVMFCSQVAMLISNEMAMVQAMLASTQVARDFANLRDFETGAHLERMARYARLIARGVAEHYQLDDEFVEHLYLFAPLHDIGKIGIPDRILLKEGRLNPQEHKLMETHVELGCALVEKIMGDFNLKRLPDAKLMLNIVACHHELLDGSGYPKGLSGDQIPIEARIVTVADIFDALTSPRPYKDGWRTEEAMAELQRMAAAGQLDPHCVQALVAAREQVIKITQRYQDSD</sequence>
<organism evidence="2 3">
    <name type="scientific">Curvibacter microcysteis</name>
    <dbReference type="NCBI Taxonomy" id="3026419"/>
    <lineage>
        <taxon>Bacteria</taxon>
        <taxon>Pseudomonadati</taxon>
        <taxon>Pseudomonadota</taxon>
        <taxon>Betaproteobacteria</taxon>
        <taxon>Burkholderiales</taxon>
        <taxon>Comamonadaceae</taxon>
        <taxon>Curvibacter</taxon>
    </lineage>
</organism>
<dbReference type="Pfam" id="PF13487">
    <property type="entry name" value="HD_5"/>
    <property type="match status" value="1"/>
</dbReference>
<dbReference type="Gene3D" id="3.30.450.40">
    <property type="match status" value="1"/>
</dbReference>
<evidence type="ECO:0000259" key="1">
    <source>
        <dbReference type="PROSITE" id="PS51832"/>
    </source>
</evidence>
<dbReference type="InterPro" id="IPR037522">
    <property type="entry name" value="HD_GYP_dom"/>
</dbReference>
<dbReference type="Gene3D" id="1.10.3210.10">
    <property type="entry name" value="Hypothetical protein af1432"/>
    <property type="match status" value="1"/>
</dbReference>
<dbReference type="RefSeq" id="WP_273926669.1">
    <property type="nucleotide sequence ID" value="NZ_JAQSIO010000003.1"/>
</dbReference>
<evidence type="ECO:0000313" key="2">
    <source>
        <dbReference type="EMBL" id="MDD0815006.1"/>
    </source>
</evidence>
<dbReference type="SUPFAM" id="SSF109604">
    <property type="entry name" value="HD-domain/PDEase-like"/>
    <property type="match status" value="1"/>
</dbReference>
<dbReference type="PANTHER" id="PTHR45228:SF1">
    <property type="entry name" value="CYCLIC DI-GMP PHOSPHODIESTERASE TM_0186"/>
    <property type="match status" value="1"/>
</dbReference>
<dbReference type="SMART" id="SM00471">
    <property type="entry name" value="HDc"/>
    <property type="match status" value="1"/>
</dbReference>
<dbReference type="Proteomes" id="UP001528672">
    <property type="component" value="Unassembled WGS sequence"/>
</dbReference>